<evidence type="ECO:0000313" key="1">
    <source>
        <dbReference type="EMBL" id="MBF6057274.1"/>
    </source>
</evidence>
<accession>A0ABS0BTY7</accession>
<dbReference type="Proteomes" id="UP001193680">
    <property type="component" value="Unassembled WGS sequence"/>
</dbReference>
<dbReference type="RefSeq" id="WP_185977427.1">
    <property type="nucleotide sequence ID" value="NZ_JACBGI020000003.1"/>
</dbReference>
<evidence type="ECO:0000313" key="2">
    <source>
        <dbReference type="Proteomes" id="UP001193680"/>
    </source>
</evidence>
<sequence>MKSGKEWVIHTLGPSGTNCEMAAQHWMKENHSSGRVVLHKTLEEAQAATLEDQENAVLLGCVVYPDLHNIVFQHLQEFELMECFVVPTLEMVLAGHKTKVSIEDRFICHPAPKSLLPKGAKHIELATSNAEAAKLCALHQADFCITTLPSALENGLTVVQRFGAVRMGFSVHKKTLQEDK</sequence>
<comment type="caution">
    <text evidence="1">The sequence shown here is derived from an EMBL/GenBank/DDBJ whole genome shotgun (WGS) entry which is preliminary data.</text>
</comment>
<name>A0ABS0BTY7_9GAMM</name>
<reference evidence="1 2" key="2">
    <citation type="submission" date="2020-11" db="EMBL/GenBank/DDBJ databases">
        <title>Sulfur oxidizing isolate from Hospital Hole Sinkhole.</title>
        <authorList>
            <person name="Scott K.M."/>
        </authorList>
    </citation>
    <scope>NUCLEOTIDE SEQUENCE [LARGE SCALE GENOMIC DNA]</scope>
    <source>
        <strain evidence="1 2">HH1</strain>
    </source>
</reference>
<organism evidence="1 2">
    <name type="scientific">Thiomicrorhabdus heinhorstiae</name>
    <dbReference type="NCBI Taxonomy" id="2748010"/>
    <lineage>
        <taxon>Bacteria</taxon>
        <taxon>Pseudomonadati</taxon>
        <taxon>Pseudomonadota</taxon>
        <taxon>Gammaproteobacteria</taxon>
        <taxon>Thiotrichales</taxon>
        <taxon>Piscirickettsiaceae</taxon>
        <taxon>Thiomicrorhabdus</taxon>
    </lineage>
</organism>
<reference evidence="1 2" key="1">
    <citation type="submission" date="2020-06" db="EMBL/GenBank/DDBJ databases">
        <authorList>
            <person name="Scott K."/>
        </authorList>
    </citation>
    <scope>NUCLEOTIDE SEQUENCE [LARGE SCALE GENOMIC DNA]</scope>
    <source>
        <strain evidence="1 2">HH1</strain>
    </source>
</reference>
<keyword evidence="2" id="KW-1185">Reference proteome</keyword>
<gene>
    <name evidence="1" type="ORF">H8792_002870</name>
</gene>
<proteinExistence type="predicted"/>
<protein>
    <recommendedName>
        <fullName evidence="3">Prephenate dehydratase</fullName>
    </recommendedName>
</protein>
<evidence type="ECO:0008006" key="3">
    <source>
        <dbReference type="Google" id="ProtNLM"/>
    </source>
</evidence>
<dbReference type="EMBL" id="JACBGI020000003">
    <property type="protein sequence ID" value="MBF6057274.1"/>
    <property type="molecule type" value="Genomic_DNA"/>
</dbReference>